<feature type="transmembrane region" description="Helical" evidence="2">
    <location>
        <begin position="52"/>
        <end position="72"/>
    </location>
</feature>
<feature type="compositionally biased region" description="Basic and acidic residues" evidence="1">
    <location>
        <begin position="1"/>
        <end position="17"/>
    </location>
</feature>
<gene>
    <name evidence="3" type="ORF">ACFQDO_08260</name>
</gene>
<evidence type="ECO:0000313" key="3">
    <source>
        <dbReference type="EMBL" id="MFC6007120.1"/>
    </source>
</evidence>
<reference evidence="4" key="1">
    <citation type="journal article" date="2019" name="Int. J. Syst. Evol. Microbiol.">
        <title>The Global Catalogue of Microorganisms (GCM) 10K type strain sequencing project: providing services to taxonomists for standard genome sequencing and annotation.</title>
        <authorList>
            <consortium name="The Broad Institute Genomics Platform"/>
            <consortium name="The Broad Institute Genome Sequencing Center for Infectious Disease"/>
            <person name="Wu L."/>
            <person name="Ma J."/>
        </authorList>
    </citation>
    <scope>NUCLEOTIDE SEQUENCE [LARGE SCALE GENOMIC DNA]</scope>
    <source>
        <strain evidence="4">KACC 14249</strain>
    </source>
</reference>
<sequence length="363" mass="36902">MGYEVLDDRTPARRGDAAEAPLPGAVEVTDLTDLSGPTSQPRLRRGPGRRGARTAVVAVVALVAGLAAGAWADGAQRDRAPSAAETARLAVLATTDGSTTLEADPATGVATARLQVRVLNLGVGTISVVATPASGSGPKPGETVTMLPADVAIHPGQLHQVPVVVAVDCRAGTTMVPKVPVRSDDGVLHAIPVKDAQLEEYRMAAQEGCAPLSDARHRFLASLTGPVTAPTLVLTNNSDQSIAVSVSTESTIRPRPGELIANSSNGGLEPVPADTSGLGLTFVTTPDLPVRLPAGATQRVSVRLSVAHCLAPAKLGDAGELALAGLPIGDDSPIGWSTSYVDLGPALRLVAAQVCQQDGGTAR</sequence>
<protein>
    <recommendedName>
        <fullName evidence="5">DUF4232 domain-containing protein</fullName>
    </recommendedName>
</protein>
<proteinExistence type="predicted"/>
<keyword evidence="2" id="KW-0812">Transmembrane</keyword>
<keyword evidence="2" id="KW-0472">Membrane</keyword>
<accession>A0ABW1JDW4</accession>
<name>A0ABW1JDW4_9ACTN</name>
<evidence type="ECO:0008006" key="5">
    <source>
        <dbReference type="Google" id="ProtNLM"/>
    </source>
</evidence>
<dbReference type="EMBL" id="JBHSRD010000003">
    <property type="protein sequence ID" value="MFC6007120.1"/>
    <property type="molecule type" value="Genomic_DNA"/>
</dbReference>
<evidence type="ECO:0000256" key="1">
    <source>
        <dbReference type="SAM" id="MobiDB-lite"/>
    </source>
</evidence>
<feature type="region of interest" description="Disordered" evidence="1">
    <location>
        <begin position="1"/>
        <end position="49"/>
    </location>
</feature>
<dbReference type="RefSeq" id="WP_345715925.1">
    <property type="nucleotide sequence ID" value="NZ_BAABFP010000004.1"/>
</dbReference>
<evidence type="ECO:0000256" key="2">
    <source>
        <dbReference type="SAM" id="Phobius"/>
    </source>
</evidence>
<dbReference type="Proteomes" id="UP001596189">
    <property type="component" value="Unassembled WGS sequence"/>
</dbReference>
<comment type="caution">
    <text evidence="3">The sequence shown here is derived from an EMBL/GenBank/DDBJ whole genome shotgun (WGS) entry which is preliminary data.</text>
</comment>
<evidence type="ECO:0000313" key="4">
    <source>
        <dbReference type="Proteomes" id="UP001596189"/>
    </source>
</evidence>
<keyword evidence="2" id="KW-1133">Transmembrane helix</keyword>
<keyword evidence="4" id="KW-1185">Reference proteome</keyword>
<organism evidence="3 4">
    <name type="scientific">Angustibacter luteus</name>
    <dbReference type="NCBI Taxonomy" id="658456"/>
    <lineage>
        <taxon>Bacteria</taxon>
        <taxon>Bacillati</taxon>
        <taxon>Actinomycetota</taxon>
        <taxon>Actinomycetes</taxon>
        <taxon>Kineosporiales</taxon>
        <taxon>Kineosporiaceae</taxon>
    </lineage>
</organism>